<dbReference type="AlphaFoldDB" id="A0A2R6XX86"/>
<accession>A0A2R6XX86</accession>
<reference evidence="2" key="1">
    <citation type="journal article" date="2018" name="Sci. Rep.">
        <title>Lignite coal burning seam in the remote Altai Mountains harbors a hydrogen-driven thermophilic microbial community.</title>
        <authorList>
            <person name="Kadnikov V.V."/>
            <person name="Mardanov A.V."/>
            <person name="Ivasenko D.A."/>
            <person name="Antsiferov D.V."/>
            <person name="Beletsky A.V."/>
            <person name="Karnachuk O.V."/>
            <person name="Ravin N.V."/>
        </authorList>
    </citation>
    <scope>NUCLEOTIDE SEQUENCE [LARGE SCALE GENOMIC DNA]</scope>
</reference>
<sequence length="41" mass="4944">MCSAQFTCLFFLILLVFRRSMFFLTKSIIIRIIICDIYHII</sequence>
<evidence type="ECO:0000313" key="2">
    <source>
        <dbReference type="Proteomes" id="UP000244338"/>
    </source>
</evidence>
<dbReference type="Proteomes" id="UP000244338">
    <property type="component" value="Unassembled WGS sequence"/>
</dbReference>
<organism evidence="1 2">
    <name type="scientific">Candidatus Carbonibacillus altaicus</name>
    <dbReference type="NCBI Taxonomy" id="2163959"/>
    <lineage>
        <taxon>Bacteria</taxon>
        <taxon>Bacillati</taxon>
        <taxon>Bacillota</taxon>
        <taxon>Bacilli</taxon>
        <taxon>Bacillales</taxon>
        <taxon>Candidatus Carbonibacillus</taxon>
    </lineage>
</organism>
<evidence type="ECO:0000313" key="1">
    <source>
        <dbReference type="EMBL" id="PTQ55040.1"/>
    </source>
</evidence>
<gene>
    <name evidence="1" type="ORF">BSOLF_0846</name>
</gene>
<protein>
    <submittedName>
        <fullName evidence="1">Uncharacterized protein</fullName>
    </submittedName>
</protein>
<comment type="caution">
    <text evidence="1">The sequence shown here is derived from an EMBL/GenBank/DDBJ whole genome shotgun (WGS) entry which is preliminary data.</text>
</comment>
<name>A0A2R6XX86_9BACL</name>
<proteinExistence type="predicted"/>
<dbReference type="EMBL" id="PEBX01000224">
    <property type="protein sequence ID" value="PTQ55040.1"/>
    <property type="molecule type" value="Genomic_DNA"/>
</dbReference>